<dbReference type="Pfam" id="PF01636">
    <property type="entry name" value="APH"/>
    <property type="match status" value="1"/>
</dbReference>
<evidence type="ECO:0000256" key="6">
    <source>
        <dbReference type="ARBA" id="ARBA00023251"/>
    </source>
</evidence>
<keyword evidence="5 7" id="KW-0067">ATP-binding</keyword>
<dbReference type="InterPro" id="IPR011009">
    <property type="entry name" value="Kinase-like_dom_sf"/>
</dbReference>
<reference evidence="11 12" key="1">
    <citation type="submission" date="2013-10" db="EMBL/GenBank/DDBJ databases">
        <authorList>
            <person name="Manrique M."/>
        </authorList>
    </citation>
    <scope>NUCLEOTIDE SEQUENCE [LARGE SCALE GENOMIC DNA]</scope>
    <source>
        <strain evidence="11 12">IM386</strain>
    </source>
</reference>
<dbReference type="PIRSF" id="PIRSF000706">
    <property type="entry name" value="Kanamycin_kin"/>
    <property type="match status" value="1"/>
</dbReference>
<protein>
    <submittedName>
        <fullName evidence="11">Aminoglycoside phosphotransferase</fullName>
    </submittedName>
</protein>
<evidence type="ECO:0000313" key="12">
    <source>
        <dbReference type="Proteomes" id="UP000035645"/>
    </source>
</evidence>
<dbReference type="InterPro" id="IPR024165">
    <property type="entry name" value="Kan/Strep_kinase"/>
</dbReference>
<feature type="binding site" evidence="9">
    <location>
        <position position="213"/>
    </location>
    <ligand>
        <name>Mg(2+)</name>
        <dbReference type="ChEBI" id="CHEBI:18420"/>
    </ligand>
</feature>
<keyword evidence="2 7" id="KW-0808">Transferase</keyword>
<dbReference type="EMBL" id="CBUQ010000005">
    <property type="protein sequence ID" value="CDI67103.1"/>
    <property type="molecule type" value="Genomic_DNA"/>
</dbReference>
<keyword evidence="9" id="KW-0460">Magnesium</keyword>
<feature type="active site" description="Proton acceptor" evidence="8">
    <location>
        <position position="195"/>
    </location>
</feature>
<sequence>MQRTPIESIPNLPAQLQQYTAGYRLYDSSSSPEARVYALSDGSRENARPDLFLKTAAAGTLAHEARMNEVFHMLGIGPEVLEYLPGSESQADWLLTRAVRGEDCTAERHLANPQRLCDTLATLLRQLHELPRTKHEQVAALAIPDVLADYLANAEHGMHTGRFDAQFCRLSQSDARRVIAEGAGTLHSDALIHGDYCLPNIMLDDWRLSGFIDLDHAGFSDRHIDIFWGIWTLQFNLHTDAYRNRFLDVYGRDRVDQGKLELIGAIESFG</sequence>
<reference evidence="11 12" key="2">
    <citation type="submission" date="2015-01" db="EMBL/GenBank/DDBJ databases">
        <title>Genome sequence of a Bifidobacterium animalis strain.</title>
        <authorList>
            <person name="Bogovic-Matijasic B."/>
            <person name="Hacin B."/>
            <person name="Citar M."/>
            <person name="Svigelj K."/>
            <person name="Stempelj M."/>
            <person name="Rogelj I."/>
        </authorList>
    </citation>
    <scope>NUCLEOTIDE SEQUENCE [LARGE SCALE GENOMIC DNA]</scope>
    <source>
        <strain evidence="11 12">IM386</strain>
    </source>
</reference>
<dbReference type="SUPFAM" id="SSF56112">
    <property type="entry name" value="Protein kinase-like (PK-like)"/>
    <property type="match status" value="1"/>
</dbReference>
<comment type="caution">
    <text evidence="11">The sequence shown here is derived from an EMBL/GenBank/DDBJ whole genome shotgun (WGS) entry which is preliminary data.</text>
</comment>
<evidence type="ECO:0000256" key="3">
    <source>
        <dbReference type="ARBA" id="ARBA00022741"/>
    </source>
</evidence>
<dbReference type="CDD" id="cd05150">
    <property type="entry name" value="APH"/>
    <property type="match status" value="1"/>
</dbReference>
<evidence type="ECO:0000259" key="10">
    <source>
        <dbReference type="Pfam" id="PF01636"/>
    </source>
</evidence>
<comment type="similarity">
    <text evidence="1 7">Belongs to the aminoglycoside phosphotransferase family.</text>
</comment>
<evidence type="ECO:0000256" key="7">
    <source>
        <dbReference type="PIRNR" id="PIRNR000706"/>
    </source>
</evidence>
<keyword evidence="6 7" id="KW-0046">Antibiotic resistance</keyword>
<feature type="domain" description="Aminoglycoside phosphotransferase" evidence="10">
    <location>
        <begin position="33"/>
        <end position="253"/>
    </location>
</feature>
<name>A0AAV2W0Q2_9BIFI</name>
<evidence type="ECO:0000313" key="11">
    <source>
        <dbReference type="EMBL" id="CDI67103.1"/>
    </source>
</evidence>
<dbReference type="GO" id="GO:0016301">
    <property type="term" value="F:kinase activity"/>
    <property type="evidence" value="ECO:0007669"/>
    <property type="project" value="UniProtKB-KW"/>
</dbReference>
<evidence type="ECO:0000256" key="4">
    <source>
        <dbReference type="ARBA" id="ARBA00022777"/>
    </source>
</evidence>
<dbReference type="InterPro" id="IPR002575">
    <property type="entry name" value="Aminoglycoside_PTrfase"/>
</dbReference>
<dbReference type="Gene3D" id="3.90.1200.10">
    <property type="match status" value="1"/>
</dbReference>
<evidence type="ECO:0000256" key="1">
    <source>
        <dbReference type="ARBA" id="ARBA00006219"/>
    </source>
</evidence>
<dbReference type="GO" id="GO:0046677">
    <property type="term" value="P:response to antibiotic"/>
    <property type="evidence" value="ECO:0007669"/>
    <property type="project" value="UniProtKB-KW"/>
</dbReference>
<keyword evidence="3 7" id="KW-0547">Nucleotide-binding</keyword>
<evidence type="ECO:0000256" key="8">
    <source>
        <dbReference type="PIRSR" id="PIRSR000706-1"/>
    </source>
</evidence>
<proteinExistence type="inferred from homology"/>
<keyword evidence="4 7" id="KW-0418">Kinase</keyword>
<feature type="binding site" evidence="9">
    <location>
        <position position="200"/>
    </location>
    <ligand>
        <name>Mg(2+)</name>
        <dbReference type="ChEBI" id="CHEBI:18420"/>
    </ligand>
</feature>
<evidence type="ECO:0000256" key="9">
    <source>
        <dbReference type="PIRSR" id="PIRSR000706-2"/>
    </source>
</evidence>
<dbReference type="GO" id="GO:0016773">
    <property type="term" value="F:phosphotransferase activity, alcohol group as acceptor"/>
    <property type="evidence" value="ECO:0007669"/>
    <property type="project" value="InterPro"/>
</dbReference>
<dbReference type="GO" id="GO:0046872">
    <property type="term" value="F:metal ion binding"/>
    <property type="evidence" value="ECO:0007669"/>
    <property type="project" value="UniProtKB-KW"/>
</dbReference>
<dbReference type="AlphaFoldDB" id="A0AAV2W0Q2"/>
<dbReference type="RefSeq" id="WP_014696993.1">
    <property type="nucleotide sequence ID" value="NZ_CBUQ010000005.1"/>
</dbReference>
<gene>
    <name evidence="11" type="ORF">BANIM336_00412</name>
</gene>
<keyword evidence="9" id="KW-0479">Metal-binding</keyword>
<dbReference type="GO" id="GO:0005524">
    <property type="term" value="F:ATP binding"/>
    <property type="evidence" value="ECO:0007669"/>
    <property type="project" value="UniProtKB-KW"/>
</dbReference>
<evidence type="ECO:0000256" key="5">
    <source>
        <dbReference type="ARBA" id="ARBA00022840"/>
    </source>
</evidence>
<evidence type="ECO:0000256" key="2">
    <source>
        <dbReference type="ARBA" id="ARBA00022679"/>
    </source>
</evidence>
<dbReference type="Proteomes" id="UP000035645">
    <property type="component" value="Unassembled WGS sequence"/>
</dbReference>
<accession>A0AAV2W0Q2</accession>
<organism evidence="11 12">
    <name type="scientific">Bifidobacterium animalis subsp. animalis IM386</name>
    <dbReference type="NCBI Taxonomy" id="1402194"/>
    <lineage>
        <taxon>Bacteria</taxon>
        <taxon>Bacillati</taxon>
        <taxon>Actinomycetota</taxon>
        <taxon>Actinomycetes</taxon>
        <taxon>Bifidobacteriales</taxon>
        <taxon>Bifidobacteriaceae</taxon>
        <taxon>Bifidobacterium</taxon>
    </lineage>
</organism>